<gene>
    <name evidence="6" type="primary">rplW</name>
    <name evidence="7" type="ORF">SAMN04515673_104157</name>
</gene>
<evidence type="ECO:0000256" key="5">
    <source>
        <dbReference type="ARBA" id="ARBA00023274"/>
    </source>
</evidence>
<evidence type="ECO:0000313" key="7">
    <source>
        <dbReference type="EMBL" id="SFR06914.1"/>
    </source>
</evidence>
<comment type="similarity">
    <text evidence="1 6">Belongs to the universal ribosomal protein uL23 family.</text>
</comment>
<dbReference type="InterPro" id="IPR012677">
    <property type="entry name" value="Nucleotide-bd_a/b_plait_sf"/>
</dbReference>
<dbReference type="RefSeq" id="WP_092078963.1">
    <property type="nucleotide sequence ID" value="NZ_FOYI01000004.1"/>
</dbReference>
<keyword evidence="4 6" id="KW-0689">Ribosomal protein</keyword>
<accession>A0A1I6DNA4</accession>
<dbReference type="OrthoDB" id="9793353at2"/>
<protein>
    <recommendedName>
        <fullName evidence="6">Large ribosomal subunit protein uL23</fullName>
    </recommendedName>
</protein>
<dbReference type="AlphaFoldDB" id="A0A1I6DNA4"/>
<dbReference type="NCBIfam" id="NF004360">
    <property type="entry name" value="PRK05738.1-5"/>
    <property type="match status" value="1"/>
</dbReference>
<dbReference type="Proteomes" id="UP000199302">
    <property type="component" value="Unassembled WGS sequence"/>
</dbReference>
<dbReference type="FunFam" id="3.30.70.330:FF:000001">
    <property type="entry name" value="50S ribosomal protein L23"/>
    <property type="match status" value="1"/>
</dbReference>
<sequence>MSAKAEHYDVIRKPIITEKTTMASENGAVVFEVAIDSNKPQIKDAVEALFGVKVKAVNTTITKGKTKRFRGISGRRKDVKKAYVTLEEGNTIDVSTGL</sequence>
<evidence type="ECO:0000256" key="1">
    <source>
        <dbReference type="ARBA" id="ARBA00006700"/>
    </source>
</evidence>
<evidence type="ECO:0000313" key="8">
    <source>
        <dbReference type="Proteomes" id="UP000199302"/>
    </source>
</evidence>
<keyword evidence="2 6" id="KW-0699">rRNA-binding</keyword>
<dbReference type="PANTHER" id="PTHR11620">
    <property type="entry name" value="60S RIBOSOMAL PROTEIN L23A"/>
    <property type="match status" value="1"/>
</dbReference>
<proteinExistence type="inferred from homology"/>
<dbReference type="GO" id="GO:0006412">
    <property type="term" value="P:translation"/>
    <property type="evidence" value="ECO:0007669"/>
    <property type="project" value="UniProtKB-UniRule"/>
</dbReference>
<dbReference type="GO" id="GO:0019843">
    <property type="term" value="F:rRNA binding"/>
    <property type="evidence" value="ECO:0007669"/>
    <property type="project" value="UniProtKB-UniRule"/>
</dbReference>
<dbReference type="Gene3D" id="3.30.70.330">
    <property type="match status" value="1"/>
</dbReference>
<evidence type="ECO:0000256" key="2">
    <source>
        <dbReference type="ARBA" id="ARBA00022730"/>
    </source>
</evidence>
<dbReference type="GO" id="GO:0005840">
    <property type="term" value="C:ribosome"/>
    <property type="evidence" value="ECO:0007669"/>
    <property type="project" value="UniProtKB-KW"/>
</dbReference>
<evidence type="ECO:0000256" key="3">
    <source>
        <dbReference type="ARBA" id="ARBA00022884"/>
    </source>
</evidence>
<dbReference type="HAMAP" id="MF_01369_B">
    <property type="entry name" value="Ribosomal_uL23_B"/>
    <property type="match status" value="1"/>
</dbReference>
<organism evidence="7 8">
    <name type="scientific">Poseidonocella sedimentorum</name>
    <dbReference type="NCBI Taxonomy" id="871652"/>
    <lineage>
        <taxon>Bacteria</taxon>
        <taxon>Pseudomonadati</taxon>
        <taxon>Pseudomonadota</taxon>
        <taxon>Alphaproteobacteria</taxon>
        <taxon>Rhodobacterales</taxon>
        <taxon>Roseobacteraceae</taxon>
        <taxon>Poseidonocella</taxon>
    </lineage>
</organism>
<name>A0A1I6DNA4_9RHOB</name>
<evidence type="ECO:0000256" key="4">
    <source>
        <dbReference type="ARBA" id="ARBA00022980"/>
    </source>
</evidence>
<dbReference type="InterPro" id="IPR013025">
    <property type="entry name" value="Ribosomal_uL23-like"/>
</dbReference>
<dbReference type="NCBIfam" id="NF004363">
    <property type="entry name" value="PRK05738.2-4"/>
    <property type="match status" value="1"/>
</dbReference>
<keyword evidence="3 6" id="KW-0694">RNA-binding</keyword>
<comment type="function">
    <text evidence="6">One of the early assembly proteins it binds 23S rRNA. One of the proteins that surrounds the polypeptide exit tunnel on the outside of the ribosome. Forms the main docking site for trigger factor binding to the ribosome.</text>
</comment>
<dbReference type="Pfam" id="PF00276">
    <property type="entry name" value="Ribosomal_L23"/>
    <property type="match status" value="1"/>
</dbReference>
<reference evidence="7 8" key="1">
    <citation type="submission" date="2016-10" db="EMBL/GenBank/DDBJ databases">
        <authorList>
            <person name="de Groot N.N."/>
        </authorList>
    </citation>
    <scope>NUCLEOTIDE SEQUENCE [LARGE SCALE GENOMIC DNA]</scope>
    <source>
        <strain evidence="8">KMM 9023,NRIC 0796,JCM 17311,KCTC 23692</strain>
    </source>
</reference>
<keyword evidence="5 6" id="KW-0687">Ribonucleoprotein</keyword>
<comment type="subunit">
    <text evidence="6">Part of the 50S ribosomal subunit. Contacts protein L29, and trigger factor when it is bound to the ribosome.</text>
</comment>
<keyword evidence="8" id="KW-1185">Reference proteome</keyword>
<dbReference type="NCBIfam" id="NF004359">
    <property type="entry name" value="PRK05738.1-3"/>
    <property type="match status" value="1"/>
</dbReference>
<evidence type="ECO:0000256" key="6">
    <source>
        <dbReference type="HAMAP-Rule" id="MF_01369"/>
    </source>
</evidence>
<dbReference type="GO" id="GO:1990904">
    <property type="term" value="C:ribonucleoprotein complex"/>
    <property type="evidence" value="ECO:0007669"/>
    <property type="project" value="UniProtKB-KW"/>
</dbReference>
<dbReference type="InterPro" id="IPR012678">
    <property type="entry name" value="Ribosomal_uL23/eL15/eS24_sf"/>
</dbReference>
<dbReference type="SUPFAM" id="SSF54189">
    <property type="entry name" value="Ribosomal proteins S24e, L23 and L15e"/>
    <property type="match status" value="1"/>
</dbReference>
<dbReference type="STRING" id="871652.SAMN04515673_104157"/>
<dbReference type="GO" id="GO:0003735">
    <property type="term" value="F:structural constituent of ribosome"/>
    <property type="evidence" value="ECO:0007669"/>
    <property type="project" value="InterPro"/>
</dbReference>
<dbReference type="EMBL" id="FOYI01000004">
    <property type="protein sequence ID" value="SFR06914.1"/>
    <property type="molecule type" value="Genomic_DNA"/>
</dbReference>